<dbReference type="Gene3D" id="2.60.120.10">
    <property type="entry name" value="Jelly Rolls"/>
    <property type="match status" value="1"/>
</dbReference>
<reference evidence="2 3" key="1">
    <citation type="journal article" date="2018" name="Mol. Plant Microbe Interact.">
        <title>Taxonomically Different Co-Microsymbionts of a Relict Legume, Oxytropis popoviana, Have Complementary Sets of Symbiotic Genes and Together Increase the Efficiency of Plant Nodulation.</title>
        <authorList>
            <person name="Safronova V."/>
            <person name="Belimov A."/>
            <person name="Sazanova A."/>
            <person name="Chirak E."/>
            <person name="Verkhozina A."/>
            <person name="Kuznetsova I."/>
            <person name="Andronov E."/>
            <person name="Puhalsky J."/>
            <person name="Tikhonovich I."/>
        </authorList>
    </citation>
    <scope>NUCLEOTIDE SEQUENCE [LARGE SCALE GENOMIC DNA]</scope>
    <source>
        <strain evidence="2 3">Opo-235</strain>
    </source>
</reference>
<sequence length="131" mass="13918">MMIPIILDTSSASRGPVSPPVLVKSPAALELETFVDAANEGKQVSRMVAYQSATDATKISVIEWAPGEWSYTTAESDFCQMLAGCGTFIPNGGVAIPLKAGDAILMHSGTAGRWVVIETLRRLSLKLPRAL</sequence>
<dbReference type="Pfam" id="PF05899">
    <property type="entry name" value="Cupin_3"/>
    <property type="match status" value="1"/>
</dbReference>
<organism evidence="2 3">
    <name type="scientific">Mesorhizobium japonicum</name>
    <dbReference type="NCBI Taxonomy" id="2066070"/>
    <lineage>
        <taxon>Bacteria</taxon>
        <taxon>Pseudomonadati</taxon>
        <taxon>Pseudomonadota</taxon>
        <taxon>Alphaproteobacteria</taxon>
        <taxon>Hyphomicrobiales</taxon>
        <taxon>Phyllobacteriaceae</taxon>
        <taxon>Mesorhizobium</taxon>
    </lineage>
</organism>
<name>A0A3M9X0J5_9HYPH</name>
<dbReference type="SUPFAM" id="SSF51182">
    <property type="entry name" value="RmlC-like cupins"/>
    <property type="match status" value="1"/>
</dbReference>
<gene>
    <name evidence="2" type="ORF">DNR46_36180</name>
</gene>
<feature type="domain" description="(S)-ureidoglycine aminohydrolase cupin" evidence="1">
    <location>
        <begin position="53"/>
        <end position="122"/>
    </location>
</feature>
<protein>
    <recommendedName>
        <fullName evidence="1">(S)-ureidoglycine aminohydrolase cupin domain-containing protein</fullName>
    </recommendedName>
</protein>
<dbReference type="InterPro" id="IPR008579">
    <property type="entry name" value="UGlyAH_Cupin_dom"/>
</dbReference>
<evidence type="ECO:0000259" key="1">
    <source>
        <dbReference type="Pfam" id="PF05899"/>
    </source>
</evidence>
<dbReference type="AlphaFoldDB" id="A0A3M9X0J5"/>
<proteinExistence type="predicted"/>
<evidence type="ECO:0000313" key="3">
    <source>
        <dbReference type="Proteomes" id="UP000275436"/>
    </source>
</evidence>
<evidence type="ECO:0000313" key="2">
    <source>
        <dbReference type="EMBL" id="RNJ41078.1"/>
    </source>
</evidence>
<dbReference type="InterPro" id="IPR011051">
    <property type="entry name" value="RmlC_Cupin_sf"/>
</dbReference>
<comment type="caution">
    <text evidence="2">The sequence shown here is derived from an EMBL/GenBank/DDBJ whole genome shotgun (WGS) entry which is preliminary data.</text>
</comment>
<accession>A0A3M9X0J5</accession>
<dbReference type="EMBL" id="QKOD01000027">
    <property type="protein sequence ID" value="RNJ41078.1"/>
    <property type="molecule type" value="Genomic_DNA"/>
</dbReference>
<dbReference type="Proteomes" id="UP000275436">
    <property type="component" value="Unassembled WGS sequence"/>
</dbReference>
<dbReference type="InterPro" id="IPR014710">
    <property type="entry name" value="RmlC-like_jellyroll"/>
</dbReference>